<evidence type="ECO:0000256" key="1">
    <source>
        <dbReference type="ARBA" id="ARBA00011063"/>
    </source>
</evidence>
<comment type="similarity">
    <text evidence="1">Belongs to the low molecular weight phosphotyrosine protein phosphatase family.</text>
</comment>
<feature type="domain" description="Phosphotyrosine protein phosphatase I" evidence="6">
    <location>
        <begin position="2"/>
        <end position="143"/>
    </location>
</feature>
<proteinExistence type="inferred from homology"/>
<dbReference type="PANTHER" id="PTHR11717:SF7">
    <property type="entry name" value="LOW MOLECULAR WEIGHT PHOSPHOTYROSINE PROTEIN PHOSPHATASE"/>
    <property type="match status" value="1"/>
</dbReference>
<dbReference type="InterPro" id="IPR050438">
    <property type="entry name" value="LMW_PTPase"/>
</dbReference>
<keyword evidence="3" id="KW-0378">Hydrolase</keyword>
<reference evidence="7 8" key="1">
    <citation type="submission" date="2019-12" db="EMBL/GenBank/DDBJ databases">
        <authorList>
            <person name="Lee S.D."/>
        </authorList>
    </citation>
    <scope>NUCLEOTIDE SEQUENCE [LARGE SCALE GENOMIC DNA]</scope>
    <source>
        <strain evidence="7 8">GH1-50</strain>
    </source>
</reference>
<dbReference type="Pfam" id="PF01451">
    <property type="entry name" value="LMWPc"/>
    <property type="match status" value="1"/>
</dbReference>
<dbReference type="SUPFAM" id="SSF52788">
    <property type="entry name" value="Phosphotyrosine protein phosphatases I"/>
    <property type="match status" value="1"/>
</dbReference>
<evidence type="ECO:0000256" key="3">
    <source>
        <dbReference type="ARBA" id="ARBA00022801"/>
    </source>
</evidence>
<dbReference type="InterPro" id="IPR017867">
    <property type="entry name" value="Tyr_phospatase_low_mol_wt"/>
</dbReference>
<dbReference type="RefSeq" id="WP_160764526.1">
    <property type="nucleotide sequence ID" value="NZ_WUPT01000002.1"/>
</dbReference>
<gene>
    <name evidence="7" type="ORF">GQ651_12215</name>
</gene>
<dbReference type="EMBL" id="WUPT01000002">
    <property type="protein sequence ID" value="MXQ08613.1"/>
    <property type="molecule type" value="Genomic_DNA"/>
</dbReference>
<feature type="active site" description="Proton donor" evidence="5">
    <location>
        <position position="119"/>
    </location>
</feature>
<evidence type="ECO:0000259" key="6">
    <source>
        <dbReference type="SMART" id="SM00226"/>
    </source>
</evidence>
<evidence type="ECO:0000313" key="8">
    <source>
        <dbReference type="Proteomes" id="UP000480350"/>
    </source>
</evidence>
<dbReference type="Gene3D" id="3.40.50.2300">
    <property type="match status" value="1"/>
</dbReference>
<comment type="caution">
    <text evidence="7">The sequence shown here is derived from an EMBL/GenBank/DDBJ whole genome shotgun (WGS) entry which is preliminary data.</text>
</comment>
<dbReference type="CDD" id="cd16343">
    <property type="entry name" value="LMWPTP"/>
    <property type="match status" value="1"/>
</dbReference>
<name>A0A7C9MBA7_9RHOB</name>
<protein>
    <recommendedName>
        <fullName evidence="2">protein-tyrosine-phosphatase</fullName>
        <ecNumber evidence="2">3.1.3.48</ecNumber>
    </recommendedName>
</protein>
<dbReference type="SMART" id="SM00226">
    <property type="entry name" value="LMWPc"/>
    <property type="match status" value="1"/>
</dbReference>
<dbReference type="PRINTS" id="PR00719">
    <property type="entry name" value="LMWPTPASE"/>
</dbReference>
<evidence type="ECO:0000256" key="2">
    <source>
        <dbReference type="ARBA" id="ARBA00013064"/>
    </source>
</evidence>
<dbReference type="PANTHER" id="PTHR11717">
    <property type="entry name" value="LOW MOLECULAR WEIGHT PROTEIN TYROSINE PHOSPHATASE"/>
    <property type="match status" value="1"/>
</dbReference>
<dbReference type="InterPro" id="IPR023485">
    <property type="entry name" value="Ptyr_pPase"/>
</dbReference>
<keyword evidence="8" id="KW-1185">Reference proteome</keyword>
<dbReference type="AlphaFoldDB" id="A0A7C9MBA7"/>
<dbReference type="EC" id="3.1.3.48" evidence="2"/>
<feature type="active site" description="Nucleophile" evidence="5">
    <location>
        <position position="8"/>
    </location>
</feature>
<dbReference type="InterPro" id="IPR036196">
    <property type="entry name" value="Ptyr_pPase_sf"/>
</dbReference>
<dbReference type="Proteomes" id="UP000480350">
    <property type="component" value="Unassembled WGS sequence"/>
</dbReference>
<feature type="active site" evidence="5">
    <location>
        <position position="14"/>
    </location>
</feature>
<evidence type="ECO:0000313" key="7">
    <source>
        <dbReference type="EMBL" id="MXQ08613.1"/>
    </source>
</evidence>
<organism evidence="7 8">
    <name type="scientific">Kangsaoukella pontilimi</name>
    <dbReference type="NCBI Taxonomy" id="2691042"/>
    <lineage>
        <taxon>Bacteria</taxon>
        <taxon>Pseudomonadati</taxon>
        <taxon>Pseudomonadota</taxon>
        <taxon>Alphaproteobacteria</taxon>
        <taxon>Rhodobacterales</taxon>
        <taxon>Paracoccaceae</taxon>
        <taxon>Kangsaoukella</taxon>
    </lineage>
</organism>
<keyword evidence="4" id="KW-0904">Protein phosphatase</keyword>
<evidence type="ECO:0000256" key="5">
    <source>
        <dbReference type="PIRSR" id="PIRSR617867-1"/>
    </source>
</evidence>
<evidence type="ECO:0000256" key="4">
    <source>
        <dbReference type="ARBA" id="ARBA00022912"/>
    </source>
</evidence>
<dbReference type="GO" id="GO:0004725">
    <property type="term" value="F:protein tyrosine phosphatase activity"/>
    <property type="evidence" value="ECO:0007669"/>
    <property type="project" value="UniProtKB-EC"/>
</dbReference>
<sequence length="150" mass="16538">MSRVLFVCLGNICRSPTAEAVFRVIAPEVEADSAGTGDWHIGHPPHPPAIRAAEARGFPMSDLRARQFTVDDFDAFDLIVAMDRQNLSDIERLRPSGNATPVRLMLDYLPDAPTSEVPDPYYTGDFDEALDLITGAARHLRAALQFRDAD</sequence>
<accession>A0A7C9MBA7</accession>
<reference evidence="7 8" key="2">
    <citation type="submission" date="2020-03" db="EMBL/GenBank/DDBJ databases">
        <title>Kangsaoukella pontilimi gen. nov., sp. nov., a new member of the family Rhodobacteraceae isolated from a tidal mudflat.</title>
        <authorList>
            <person name="Kim I.S."/>
        </authorList>
    </citation>
    <scope>NUCLEOTIDE SEQUENCE [LARGE SCALE GENOMIC DNA]</scope>
    <source>
        <strain evidence="7 8">GH1-50</strain>
    </source>
</reference>